<reference evidence="2" key="1">
    <citation type="journal article" date="2019" name="Int. J. Syst. Evol. Microbiol.">
        <title>The Global Catalogue of Microorganisms (GCM) 10K type strain sequencing project: providing services to taxonomists for standard genome sequencing and annotation.</title>
        <authorList>
            <consortium name="The Broad Institute Genomics Platform"/>
            <consortium name="The Broad Institute Genome Sequencing Center for Infectious Disease"/>
            <person name="Wu L."/>
            <person name="Ma J."/>
        </authorList>
    </citation>
    <scope>NUCLEOTIDE SEQUENCE [LARGE SCALE GENOMIC DNA]</scope>
    <source>
        <strain evidence="2">JCM 8201</strain>
    </source>
</reference>
<keyword evidence="2" id="KW-1185">Reference proteome</keyword>
<comment type="caution">
    <text evidence="1">The sequence shown here is derived from an EMBL/GenBank/DDBJ whole genome shotgun (WGS) entry which is preliminary data.</text>
</comment>
<organism evidence="1 2">
    <name type="scientific">Actinocorallia aurantiaca</name>
    <dbReference type="NCBI Taxonomy" id="46204"/>
    <lineage>
        <taxon>Bacteria</taxon>
        <taxon>Bacillati</taxon>
        <taxon>Actinomycetota</taxon>
        <taxon>Actinomycetes</taxon>
        <taxon>Streptosporangiales</taxon>
        <taxon>Thermomonosporaceae</taxon>
        <taxon>Actinocorallia</taxon>
    </lineage>
</organism>
<protein>
    <submittedName>
        <fullName evidence="1">Uncharacterized protein</fullName>
    </submittedName>
</protein>
<accession>A0ABP6HA18</accession>
<sequence length="126" mass="13402">MPELHAAKDSTRIPRWTGASSLPTGLDEVVFADAPFEGSRLSDDAAAFSGKYRTVACEVSACPCLDRSLSVPLVQWIYRDVRSAAISSTGGSGSVHRGGVIRRRTRGKYAWHLISPPPTPSGATSS</sequence>
<dbReference type="Proteomes" id="UP001501842">
    <property type="component" value="Unassembled WGS sequence"/>
</dbReference>
<evidence type="ECO:0000313" key="1">
    <source>
        <dbReference type="EMBL" id="GAA2738782.1"/>
    </source>
</evidence>
<dbReference type="EMBL" id="BAAATZ010000047">
    <property type="protein sequence ID" value="GAA2738782.1"/>
    <property type="molecule type" value="Genomic_DNA"/>
</dbReference>
<name>A0ABP6HA18_9ACTN</name>
<gene>
    <name evidence="1" type="ORF">GCM10010439_73950</name>
</gene>
<proteinExistence type="predicted"/>
<evidence type="ECO:0000313" key="2">
    <source>
        <dbReference type="Proteomes" id="UP001501842"/>
    </source>
</evidence>